<keyword evidence="5" id="KW-1185">Reference proteome</keyword>
<dbReference type="Pfam" id="PF00076">
    <property type="entry name" value="RRM_1"/>
    <property type="match status" value="1"/>
</dbReference>
<dbReference type="SMART" id="SM00360">
    <property type="entry name" value="RRM"/>
    <property type="match status" value="1"/>
</dbReference>
<dbReference type="PROSITE" id="PS50102">
    <property type="entry name" value="RRM"/>
    <property type="match status" value="1"/>
</dbReference>
<gene>
    <name evidence="4" type="ORF">EAH_00015560</name>
</gene>
<protein>
    <submittedName>
        <fullName evidence="4">RNA binding motif-containing protein, putative</fullName>
    </submittedName>
</protein>
<feature type="compositionally biased region" description="Basic and acidic residues" evidence="2">
    <location>
        <begin position="119"/>
        <end position="142"/>
    </location>
</feature>
<evidence type="ECO:0000259" key="3">
    <source>
        <dbReference type="PROSITE" id="PS50102"/>
    </source>
</evidence>
<accession>U6GW71</accession>
<organism evidence="4 5">
    <name type="scientific">Eimeria acervulina</name>
    <name type="common">Coccidian parasite</name>
    <dbReference type="NCBI Taxonomy" id="5801"/>
    <lineage>
        <taxon>Eukaryota</taxon>
        <taxon>Sar</taxon>
        <taxon>Alveolata</taxon>
        <taxon>Apicomplexa</taxon>
        <taxon>Conoidasida</taxon>
        <taxon>Coccidia</taxon>
        <taxon>Eucoccidiorida</taxon>
        <taxon>Eimeriorina</taxon>
        <taxon>Eimeriidae</taxon>
        <taxon>Eimeria</taxon>
    </lineage>
</organism>
<dbReference type="GO" id="GO:0003723">
    <property type="term" value="F:RNA binding"/>
    <property type="evidence" value="ECO:0007669"/>
    <property type="project" value="UniProtKB-UniRule"/>
</dbReference>
<keyword evidence="1" id="KW-0694">RNA-binding</keyword>
<evidence type="ECO:0000256" key="1">
    <source>
        <dbReference type="PROSITE-ProRule" id="PRU00176"/>
    </source>
</evidence>
<dbReference type="PANTHER" id="PTHR23147">
    <property type="entry name" value="SERINE/ARGININE RICH SPLICING FACTOR"/>
    <property type="match status" value="1"/>
</dbReference>
<feature type="compositionally biased region" description="Basic and acidic residues" evidence="2">
    <location>
        <begin position="196"/>
        <end position="207"/>
    </location>
</feature>
<feature type="compositionally biased region" description="Basic residues" evidence="2">
    <location>
        <begin position="186"/>
        <end position="195"/>
    </location>
</feature>
<sequence>MANRGCSLLVRNLRYETTPEKVREVFERVGRVKDVYLPIDHTTREPRGFGFVEYFEEKDAQDAVREFDRFLLDGNEISVIIAQDRRKSPHTMRRILAERQNGRYNRSSPPIGRGPPGREGYRYDGRYEGRSGSGRYERDHGAYEGGYKGSGEAYGRRGREGYDEGYAGYDDYRRDYRVGIEEERRHRGGRSRSRSRPHDGYRGDRYRYPTGDGGRRARYHERERDEDYAARPYPGAH</sequence>
<feature type="domain" description="RRM" evidence="3">
    <location>
        <begin position="6"/>
        <end position="84"/>
    </location>
</feature>
<proteinExistence type="predicted"/>
<evidence type="ECO:0000313" key="4">
    <source>
        <dbReference type="EMBL" id="CDI84440.1"/>
    </source>
</evidence>
<reference evidence="4" key="1">
    <citation type="submission" date="2013-10" db="EMBL/GenBank/DDBJ databases">
        <title>Genomic analysis of the causative agents of coccidiosis in chickens.</title>
        <authorList>
            <person name="Reid A.J."/>
            <person name="Blake D."/>
            <person name="Billington K."/>
            <person name="Browne H."/>
            <person name="Dunn M."/>
            <person name="Hung S."/>
            <person name="Kawahara F."/>
            <person name="Miranda-Saavedra D."/>
            <person name="Mourier T."/>
            <person name="Nagra H."/>
            <person name="Otto T.D."/>
            <person name="Rawlings N."/>
            <person name="Sanchez A."/>
            <person name="Sanders M."/>
            <person name="Subramaniam C."/>
            <person name="Tay Y."/>
            <person name="Dear P."/>
            <person name="Doerig C."/>
            <person name="Gruber A."/>
            <person name="Parkinson J."/>
            <person name="Shirley M."/>
            <person name="Wan K.L."/>
            <person name="Berriman M."/>
            <person name="Tomley F."/>
            <person name="Pain A."/>
        </authorList>
    </citation>
    <scope>NUCLEOTIDE SEQUENCE</scope>
    <source>
        <strain evidence="4">Houghton</strain>
    </source>
</reference>
<reference evidence="4" key="2">
    <citation type="submission" date="2013-10" db="EMBL/GenBank/DDBJ databases">
        <authorList>
            <person name="Aslett M."/>
        </authorList>
    </citation>
    <scope>NUCLEOTIDE SEQUENCE</scope>
    <source>
        <strain evidence="4">Houghton</strain>
    </source>
</reference>
<dbReference type="SUPFAM" id="SSF54928">
    <property type="entry name" value="RNA-binding domain, RBD"/>
    <property type="match status" value="1"/>
</dbReference>
<dbReference type="OrthoDB" id="439808at2759"/>
<evidence type="ECO:0000313" key="5">
    <source>
        <dbReference type="Proteomes" id="UP000018050"/>
    </source>
</evidence>
<dbReference type="InterPro" id="IPR012677">
    <property type="entry name" value="Nucleotide-bd_a/b_plait_sf"/>
</dbReference>
<dbReference type="InterPro" id="IPR035979">
    <property type="entry name" value="RBD_domain_sf"/>
</dbReference>
<dbReference type="Gene3D" id="3.30.70.330">
    <property type="match status" value="1"/>
</dbReference>
<dbReference type="VEuPathDB" id="ToxoDB:EAH_00015560"/>
<dbReference type="Proteomes" id="UP000018050">
    <property type="component" value="Unassembled WGS sequence"/>
</dbReference>
<evidence type="ECO:0000256" key="2">
    <source>
        <dbReference type="SAM" id="MobiDB-lite"/>
    </source>
</evidence>
<dbReference type="GeneID" id="25269626"/>
<feature type="region of interest" description="Disordered" evidence="2">
    <location>
        <begin position="98"/>
        <end position="168"/>
    </location>
</feature>
<feature type="region of interest" description="Disordered" evidence="2">
    <location>
        <begin position="182"/>
        <end position="237"/>
    </location>
</feature>
<dbReference type="InterPro" id="IPR000504">
    <property type="entry name" value="RRM_dom"/>
</dbReference>
<dbReference type="EMBL" id="HG673679">
    <property type="protein sequence ID" value="CDI84440.1"/>
    <property type="molecule type" value="Genomic_DNA"/>
</dbReference>
<dbReference type="InterPro" id="IPR050907">
    <property type="entry name" value="SRSF"/>
</dbReference>
<feature type="compositionally biased region" description="Basic and acidic residues" evidence="2">
    <location>
        <begin position="220"/>
        <end position="229"/>
    </location>
</feature>
<name>U6GW71_EIMAC</name>
<dbReference type="OMA" id="YMHQRNQ"/>
<dbReference type="AlphaFoldDB" id="U6GW71"/>
<dbReference type="RefSeq" id="XP_013246593.1">
    <property type="nucleotide sequence ID" value="XM_013391139.1"/>
</dbReference>